<protein>
    <submittedName>
        <fullName evidence="1">Predicted protein</fullName>
    </submittedName>
</protein>
<dbReference type="KEGG" id="mpp:MICPUCDRAFT_4755"/>
<dbReference type="Proteomes" id="UP000001876">
    <property type="component" value="Unassembled WGS sequence"/>
</dbReference>
<dbReference type="OrthoDB" id="3592703at2759"/>
<feature type="non-terminal residue" evidence="1">
    <location>
        <position position="1"/>
    </location>
</feature>
<dbReference type="PANTHER" id="PTHR24314:SF26">
    <property type="match status" value="1"/>
</dbReference>
<name>C1MYE8_MICPC</name>
<proteinExistence type="predicted"/>
<dbReference type="SUPFAM" id="SSF51735">
    <property type="entry name" value="NAD(P)-binding Rossmann-fold domains"/>
    <property type="match status" value="1"/>
</dbReference>
<dbReference type="OMA" id="RVCICGR"/>
<sequence length="227" mass="24358">FGVVITGATKGVGFAIAREFLRRGDRVCICGRAQTRVDAAVAALRHEFPGSCVSGMKCDVTDPRDVDAFGDYAASTVGVIHHWLNNAGMPLMDLEPSEVVRVCNTNLTGAILCCQKAVRVMRRQPKGSDSAPAYHVYNFGFSRWGASFSKSTCTHKATKRGLSQLTASLSEELKEAGVHAVGIHQLSPGMVLTDLLLDGASPVARRFFNVLAEEPEVVAADLAPKIR</sequence>
<reference evidence="1 2" key="1">
    <citation type="journal article" date="2009" name="Science">
        <title>Green evolution and dynamic adaptations revealed by genomes of the marine picoeukaryotes Micromonas.</title>
        <authorList>
            <person name="Worden A.Z."/>
            <person name="Lee J.H."/>
            <person name="Mock T."/>
            <person name="Rouze P."/>
            <person name="Simmons M.P."/>
            <person name="Aerts A.L."/>
            <person name="Allen A.E."/>
            <person name="Cuvelier M.L."/>
            <person name="Derelle E."/>
            <person name="Everett M.V."/>
            <person name="Foulon E."/>
            <person name="Grimwood J."/>
            <person name="Gundlach H."/>
            <person name="Henrissat B."/>
            <person name="Napoli C."/>
            <person name="McDonald S.M."/>
            <person name="Parker M.S."/>
            <person name="Rombauts S."/>
            <person name="Salamov A."/>
            <person name="Von Dassow P."/>
            <person name="Badger J.H."/>
            <person name="Coutinho P.M."/>
            <person name="Demir E."/>
            <person name="Dubchak I."/>
            <person name="Gentemann C."/>
            <person name="Eikrem W."/>
            <person name="Gready J.E."/>
            <person name="John U."/>
            <person name="Lanier W."/>
            <person name="Lindquist E.A."/>
            <person name="Lucas S."/>
            <person name="Mayer K.F."/>
            <person name="Moreau H."/>
            <person name="Not F."/>
            <person name="Otillar R."/>
            <person name="Panaud O."/>
            <person name="Pangilinan J."/>
            <person name="Paulsen I."/>
            <person name="Piegu B."/>
            <person name="Poliakov A."/>
            <person name="Robbens S."/>
            <person name="Schmutz J."/>
            <person name="Toulza E."/>
            <person name="Wyss T."/>
            <person name="Zelensky A."/>
            <person name="Zhou K."/>
            <person name="Armbrust E.V."/>
            <person name="Bhattacharya D."/>
            <person name="Goodenough U.W."/>
            <person name="Van de Peer Y."/>
            <person name="Grigoriev I.V."/>
        </authorList>
    </citation>
    <scope>NUCLEOTIDE SEQUENCE [LARGE SCALE GENOMIC DNA]</scope>
    <source>
        <strain evidence="1 2">CCMP1545</strain>
    </source>
</reference>
<evidence type="ECO:0000313" key="2">
    <source>
        <dbReference type="Proteomes" id="UP000001876"/>
    </source>
</evidence>
<dbReference type="GO" id="GO:0015996">
    <property type="term" value="P:chlorophyll catabolic process"/>
    <property type="evidence" value="ECO:0007669"/>
    <property type="project" value="TreeGrafter"/>
</dbReference>
<dbReference type="Gene3D" id="3.40.50.720">
    <property type="entry name" value="NAD(P)-binding Rossmann-like Domain"/>
    <property type="match status" value="1"/>
</dbReference>
<dbReference type="InterPro" id="IPR002347">
    <property type="entry name" value="SDR_fam"/>
</dbReference>
<gene>
    <name evidence="1" type="ORF">MICPUCDRAFT_4755</name>
</gene>
<dbReference type="STRING" id="564608.C1MYE8"/>
<dbReference type="PANTHER" id="PTHR24314">
    <property type="entry name" value="NON-SPECIFIC LIPID TRANSFER PROTEIN-RELATED"/>
    <property type="match status" value="1"/>
</dbReference>
<dbReference type="AlphaFoldDB" id="C1MYE8"/>
<dbReference type="Pfam" id="PF00106">
    <property type="entry name" value="adh_short"/>
    <property type="match status" value="1"/>
</dbReference>
<dbReference type="InterPro" id="IPR036291">
    <property type="entry name" value="NAD(P)-bd_dom_sf"/>
</dbReference>
<dbReference type="InterPro" id="IPR052625">
    <property type="entry name" value="Chl_b_Red"/>
</dbReference>
<organism evidence="2">
    <name type="scientific">Micromonas pusilla (strain CCMP1545)</name>
    <name type="common">Picoplanktonic green alga</name>
    <dbReference type="NCBI Taxonomy" id="564608"/>
    <lineage>
        <taxon>Eukaryota</taxon>
        <taxon>Viridiplantae</taxon>
        <taxon>Chlorophyta</taxon>
        <taxon>Mamiellophyceae</taxon>
        <taxon>Mamiellales</taxon>
        <taxon>Mamiellaceae</taxon>
        <taxon>Micromonas</taxon>
    </lineage>
</organism>
<dbReference type="GO" id="GO:0034256">
    <property type="term" value="F:chlorophyll(ide) b reductase activity"/>
    <property type="evidence" value="ECO:0007669"/>
    <property type="project" value="TreeGrafter"/>
</dbReference>
<dbReference type="GO" id="GO:0010304">
    <property type="term" value="P:PSII associated light-harvesting complex II catabolic process"/>
    <property type="evidence" value="ECO:0007669"/>
    <property type="project" value="TreeGrafter"/>
</dbReference>
<keyword evidence="2" id="KW-1185">Reference proteome</keyword>
<dbReference type="PRINTS" id="PR00081">
    <property type="entry name" value="GDHRDH"/>
</dbReference>
<dbReference type="eggNOG" id="KOG0725">
    <property type="taxonomic scope" value="Eukaryota"/>
</dbReference>
<feature type="non-terminal residue" evidence="1">
    <location>
        <position position="227"/>
    </location>
</feature>
<evidence type="ECO:0000313" key="1">
    <source>
        <dbReference type="EMBL" id="EEH55041.1"/>
    </source>
</evidence>
<accession>C1MYE8</accession>
<dbReference type="EMBL" id="GG663742">
    <property type="protein sequence ID" value="EEH55041.1"/>
    <property type="molecule type" value="Genomic_DNA"/>
</dbReference>
<dbReference type="GeneID" id="9686000"/>
<dbReference type="CDD" id="cd05233">
    <property type="entry name" value="SDR_c"/>
    <property type="match status" value="1"/>
</dbReference>
<dbReference type="RefSeq" id="XP_003060272.1">
    <property type="nucleotide sequence ID" value="XM_003060226.2"/>
</dbReference>